<organism evidence="9 10">
    <name type="scientific">Taibaiella chishuiensis</name>
    <dbReference type="NCBI Taxonomy" id="1434707"/>
    <lineage>
        <taxon>Bacteria</taxon>
        <taxon>Pseudomonadati</taxon>
        <taxon>Bacteroidota</taxon>
        <taxon>Chitinophagia</taxon>
        <taxon>Chitinophagales</taxon>
        <taxon>Chitinophagaceae</taxon>
        <taxon>Taibaiella</taxon>
    </lineage>
</organism>
<feature type="transmembrane region" description="Helical" evidence="8">
    <location>
        <begin position="373"/>
        <end position="400"/>
    </location>
</feature>
<dbReference type="PROSITE" id="PS00428">
    <property type="entry name" value="FTSW_RODA_SPOVE"/>
    <property type="match status" value="1"/>
</dbReference>
<feature type="transmembrane region" description="Helical" evidence="8">
    <location>
        <begin position="186"/>
        <end position="203"/>
    </location>
</feature>
<accession>A0A2P8D661</accession>
<feature type="transmembrane region" description="Helical" evidence="8">
    <location>
        <begin position="406"/>
        <end position="427"/>
    </location>
</feature>
<keyword evidence="4 8" id="KW-1133">Transmembrane helix</keyword>
<dbReference type="GO" id="GO:0051301">
    <property type="term" value="P:cell division"/>
    <property type="evidence" value="ECO:0007669"/>
    <property type="project" value="InterPro"/>
</dbReference>
<dbReference type="OrthoDB" id="9768187at2"/>
<dbReference type="NCBIfam" id="NF037961">
    <property type="entry name" value="RodA_shape"/>
    <property type="match status" value="1"/>
</dbReference>
<dbReference type="GO" id="GO:0008360">
    <property type="term" value="P:regulation of cell shape"/>
    <property type="evidence" value="ECO:0007669"/>
    <property type="project" value="UniProtKB-KW"/>
</dbReference>
<evidence type="ECO:0000256" key="7">
    <source>
        <dbReference type="ARBA" id="ARBA00033270"/>
    </source>
</evidence>
<proteinExistence type="predicted"/>
<dbReference type="InterPro" id="IPR018365">
    <property type="entry name" value="Cell_cycle_FtsW-rel_CS"/>
</dbReference>
<gene>
    <name evidence="9" type="ORF">B0I18_103286</name>
</gene>
<dbReference type="GO" id="GO:0005886">
    <property type="term" value="C:plasma membrane"/>
    <property type="evidence" value="ECO:0007669"/>
    <property type="project" value="TreeGrafter"/>
</dbReference>
<evidence type="ECO:0000256" key="2">
    <source>
        <dbReference type="ARBA" id="ARBA00022692"/>
    </source>
</evidence>
<comment type="subcellular location">
    <subcellularLocation>
        <location evidence="1">Membrane</location>
        <topology evidence="1">Multi-pass membrane protein</topology>
    </subcellularLocation>
</comment>
<dbReference type="GO" id="GO:0015648">
    <property type="term" value="F:lipid-linked peptidoglycan transporter activity"/>
    <property type="evidence" value="ECO:0007669"/>
    <property type="project" value="TreeGrafter"/>
</dbReference>
<feature type="transmembrane region" description="Helical" evidence="8">
    <location>
        <begin position="12"/>
        <end position="34"/>
    </location>
</feature>
<evidence type="ECO:0000256" key="4">
    <source>
        <dbReference type="ARBA" id="ARBA00022989"/>
    </source>
</evidence>
<keyword evidence="3" id="KW-0133">Cell shape</keyword>
<evidence type="ECO:0000256" key="5">
    <source>
        <dbReference type="ARBA" id="ARBA00023136"/>
    </source>
</evidence>
<keyword evidence="5 8" id="KW-0472">Membrane</keyword>
<keyword evidence="2 8" id="KW-0812">Transmembrane</keyword>
<dbReference type="PANTHER" id="PTHR30474">
    <property type="entry name" value="CELL CYCLE PROTEIN"/>
    <property type="match status" value="1"/>
</dbReference>
<feature type="transmembrane region" description="Helical" evidence="8">
    <location>
        <begin position="146"/>
        <end position="174"/>
    </location>
</feature>
<feature type="transmembrane region" description="Helical" evidence="8">
    <location>
        <begin position="78"/>
        <end position="96"/>
    </location>
</feature>
<dbReference type="EMBL" id="PYGD01000003">
    <property type="protein sequence ID" value="PSK92704.1"/>
    <property type="molecule type" value="Genomic_DNA"/>
</dbReference>
<name>A0A2P8D661_9BACT</name>
<reference evidence="9 10" key="1">
    <citation type="submission" date="2018-03" db="EMBL/GenBank/DDBJ databases">
        <title>Genomic Encyclopedia of Type Strains, Phase III (KMG-III): the genomes of soil and plant-associated and newly described type strains.</title>
        <authorList>
            <person name="Whitman W."/>
        </authorList>
    </citation>
    <scope>NUCLEOTIDE SEQUENCE [LARGE SCALE GENOMIC DNA]</scope>
    <source>
        <strain evidence="9 10">CGMCC 1.12700</strain>
    </source>
</reference>
<feature type="transmembrane region" description="Helical" evidence="8">
    <location>
        <begin position="340"/>
        <end position="361"/>
    </location>
</feature>
<dbReference type="GO" id="GO:0032153">
    <property type="term" value="C:cell division site"/>
    <property type="evidence" value="ECO:0007669"/>
    <property type="project" value="TreeGrafter"/>
</dbReference>
<feature type="transmembrane region" description="Helical" evidence="8">
    <location>
        <begin position="209"/>
        <end position="226"/>
    </location>
</feature>
<keyword evidence="10" id="KW-1185">Reference proteome</keyword>
<dbReference type="InterPro" id="IPR001182">
    <property type="entry name" value="FtsW/RodA"/>
</dbReference>
<evidence type="ECO:0000313" key="9">
    <source>
        <dbReference type="EMBL" id="PSK92704.1"/>
    </source>
</evidence>
<feature type="transmembrane region" description="Helical" evidence="8">
    <location>
        <begin position="54"/>
        <end position="71"/>
    </location>
</feature>
<dbReference type="AlphaFoldDB" id="A0A2P8D661"/>
<dbReference type="RefSeq" id="WP_106522884.1">
    <property type="nucleotide sequence ID" value="NZ_PYGD01000003.1"/>
</dbReference>
<evidence type="ECO:0000313" key="10">
    <source>
        <dbReference type="Proteomes" id="UP000240572"/>
    </source>
</evidence>
<evidence type="ECO:0000256" key="6">
    <source>
        <dbReference type="ARBA" id="ARBA00032370"/>
    </source>
</evidence>
<dbReference type="Proteomes" id="UP000240572">
    <property type="component" value="Unassembled WGS sequence"/>
</dbReference>
<comment type="caution">
    <text evidence="9">The sequence shown here is derived from an EMBL/GenBank/DDBJ whole genome shotgun (WGS) entry which is preliminary data.</text>
</comment>
<protein>
    <recommendedName>
        <fullName evidence="7">Cell wall polymerase</fullName>
    </recommendedName>
    <alternativeName>
        <fullName evidence="6">Peptidoglycan polymerase</fullName>
    </alternativeName>
</protein>
<dbReference type="PANTHER" id="PTHR30474:SF1">
    <property type="entry name" value="PEPTIDOGLYCAN GLYCOSYLTRANSFERASE MRDB"/>
    <property type="match status" value="1"/>
</dbReference>
<feature type="transmembrane region" description="Helical" evidence="8">
    <location>
        <begin position="233"/>
        <end position="257"/>
    </location>
</feature>
<evidence type="ECO:0000256" key="3">
    <source>
        <dbReference type="ARBA" id="ARBA00022960"/>
    </source>
</evidence>
<evidence type="ECO:0000256" key="8">
    <source>
        <dbReference type="SAM" id="Phobius"/>
    </source>
</evidence>
<evidence type="ECO:0000256" key="1">
    <source>
        <dbReference type="ARBA" id="ARBA00004141"/>
    </source>
</evidence>
<sequence>MSIARKPITARIDWPVIFLYLALVTIGISAVYSVEYISFDEPFFDMSKSHMKQLMWLAISLVTGLIIILTDSKFFSSVAYLSYLVGILLLLATFAVGSEVKGSHSFIKFGSFSFQPGELCKIFTALALARFLSAPETNFKTLKDRLIASAIVLVPCLIIIKQNETGLALVYFAFFLAMYREGLPNAILAIGFSTAGIVLATLLVERLPLFIIITVIPILAFWLLWKQIKRNKLIIIIIAGAWLIAVLFSQVLVPYVFKHVFQGYQTERIYSMLGQDVPQEYQKPGTVVKKDADYNVRQSKIAIGSGGLVGKGFMHGTQTKYSFVPEQNTDFVFCGVGEQFGFVGSSFLVLLYVTLLLRIVFIAERQRSLFSRVYAYCVGAILFFHFAINLSMTMGLAPVIGITLPMLSYGGTSLLSFSILLFIMLRLDADRHMLIR</sequence>
<dbReference type="Pfam" id="PF01098">
    <property type="entry name" value="FTSW_RODA_SPOVE"/>
    <property type="match status" value="2"/>
</dbReference>